<dbReference type="Proteomes" id="UP000509638">
    <property type="component" value="Chromosome"/>
</dbReference>
<keyword evidence="1" id="KW-1133">Transmembrane helix</keyword>
<accession>A0A7D5JZP4</accession>
<evidence type="ECO:0000313" key="2">
    <source>
        <dbReference type="EMBL" id="QLD12463.1"/>
    </source>
</evidence>
<organism evidence="2 3">
    <name type="scientific">Microbacterium oleivorans</name>
    <dbReference type="NCBI Taxonomy" id="273677"/>
    <lineage>
        <taxon>Bacteria</taxon>
        <taxon>Bacillati</taxon>
        <taxon>Actinomycetota</taxon>
        <taxon>Actinomycetes</taxon>
        <taxon>Micrococcales</taxon>
        <taxon>Microbacteriaceae</taxon>
        <taxon>Microbacterium</taxon>
    </lineage>
</organism>
<proteinExistence type="predicted"/>
<evidence type="ECO:0000256" key="1">
    <source>
        <dbReference type="SAM" id="Phobius"/>
    </source>
</evidence>
<gene>
    <name evidence="2" type="ORF">HW566_12205</name>
</gene>
<feature type="transmembrane region" description="Helical" evidence="1">
    <location>
        <begin position="43"/>
        <end position="61"/>
    </location>
</feature>
<feature type="transmembrane region" description="Helical" evidence="1">
    <location>
        <begin position="137"/>
        <end position="159"/>
    </location>
</feature>
<evidence type="ECO:0000313" key="3">
    <source>
        <dbReference type="Proteomes" id="UP000509638"/>
    </source>
</evidence>
<name>A0A7D5JZP4_9MICO</name>
<reference evidence="2 3" key="1">
    <citation type="submission" date="2020-06" db="EMBL/GenBank/DDBJ databases">
        <authorList>
            <person name="Jo H."/>
        </authorList>
    </citation>
    <scope>NUCLEOTIDE SEQUENCE [LARGE SCALE GENOMIC DNA]</scope>
    <source>
        <strain evidence="2 3">I46</strain>
    </source>
</reference>
<feature type="transmembrane region" description="Helical" evidence="1">
    <location>
        <begin position="70"/>
        <end position="88"/>
    </location>
</feature>
<keyword evidence="1" id="KW-0812">Transmembrane</keyword>
<dbReference type="RefSeq" id="WP_178013241.1">
    <property type="nucleotide sequence ID" value="NZ_CP058316.1"/>
</dbReference>
<dbReference type="EMBL" id="CP058316">
    <property type="protein sequence ID" value="QLD12463.1"/>
    <property type="molecule type" value="Genomic_DNA"/>
</dbReference>
<sequence>MSLAALTRSWPSLAAWGAGLVLLGLSGGMVTRGVDVASRGVGLVLAAVGAVALVWGIVALARGRLVAPRLAMAIALLGTLFAGVALFVDPVRVSVHAVAVAVVLWLALGVAAAVLLRRRSRSSGAVADATRQAGPAPAAGVLGIVVGALAVAILVTPALSAAEAGSYVDDSGNPIVVPGHGH</sequence>
<keyword evidence="1" id="KW-0472">Membrane</keyword>
<protein>
    <submittedName>
        <fullName evidence="2">Uncharacterized protein</fullName>
    </submittedName>
</protein>
<feature type="transmembrane region" description="Helical" evidence="1">
    <location>
        <begin position="94"/>
        <end position="116"/>
    </location>
</feature>
<dbReference type="AlphaFoldDB" id="A0A7D5JZP4"/>